<feature type="non-terminal residue" evidence="1">
    <location>
        <position position="32"/>
    </location>
</feature>
<comment type="caution">
    <text evidence="1">The sequence shown here is derived from an EMBL/GenBank/DDBJ whole genome shotgun (WGS) entry which is preliminary data.</text>
</comment>
<protein>
    <submittedName>
        <fullName evidence="1">Uncharacterized protein</fullName>
    </submittedName>
</protein>
<reference evidence="1" key="1">
    <citation type="journal article" date="2014" name="Front. Microbiol.">
        <title>High frequency of phylogenetically diverse reductive dehalogenase-homologous genes in deep subseafloor sedimentary metagenomes.</title>
        <authorList>
            <person name="Kawai M."/>
            <person name="Futagami T."/>
            <person name="Toyoda A."/>
            <person name="Takaki Y."/>
            <person name="Nishi S."/>
            <person name="Hori S."/>
            <person name="Arai W."/>
            <person name="Tsubouchi T."/>
            <person name="Morono Y."/>
            <person name="Uchiyama I."/>
            <person name="Ito T."/>
            <person name="Fujiyama A."/>
            <person name="Inagaki F."/>
            <person name="Takami H."/>
        </authorList>
    </citation>
    <scope>NUCLEOTIDE SEQUENCE</scope>
    <source>
        <strain evidence="1">Expedition CK06-06</strain>
    </source>
</reference>
<proteinExistence type="predicted"/>
<feature type="non-terminal residue" evidence="1">
    <location>
        <position position="1"/>
    </location>
</feature>
<organism evidence="1">
    <name type="scientific">marine sediment metagenome</name>
    <dbReference type="NCBI Taxonomy" id="412755"/>
    <lineage>
        <taxon>unclassified sequences</taxon>
        <taxon>metagenomes</taxon>
        <taxon>ecological metagenomes</taxon>
    </lineage>
</organism>
<accession>X1JRW4</accession>
<name>X1JRW4_9ZZZZ</name>
<dbReference type="AlphaFoldDB" id="X1JRW4"/>
<dbReference type="EMBL" id="BARU01049938">
    <property type="protein sequence ID" value="GAH97456.1"/>
    <property type="molecule type" value="Genomic_DNA"/>
</dbReference>
<gene>
    <name evidence="1" type="ORF">S03H2_73133</name>
</gene>
<sequence length="32" mass="3668">RAEYPLAIKRLNVAFKQMEDYGLVGDNILDTN</sequence>
<evidence type="ECO:0000313" key="1">
    <source>
        <dbReference type="EMBL" id="GAH97456.1"/>
    </source>
</evidence>